<dbReference type="Proteomes" id="UP000326554">
    <property type="component" value="Unassembled WGS sequence"/>
</dbReference>
<dbReference type="Gene3D" id="3.10.180.10">
    <property type="entry name" value="2,3-Dihydroxybiphenyl 1,2-Dioxygenase, domain 1"/>
    <property type="match status" value="1"/>
</dbReference>
<keyword evidence="6" id="KW-1185">Reference proteome</keyword>
<organism evidence="5 6">
    <name type="scientific">Histidinibacterium aquaticum</name>
    <dbReference type="NCBI Taxonomy" id="2613962"/>
    <lineage>
        <taxon>Bacteria</taxon>
        <taxon>Pseudomonadati</taxon>
        <taxon>Pseudomonadota</taxon>
        <taxon>Alphaproteobacteria</taxon>
        <taxon>Rhodobacterales</taxon>
        <taxon>Paracoccaceae</taxon>
        <taxon>Histidinibacterium</taxon>
    </lineage>
</organism>
<evidence type="ECO:0000256" key="1">
    <source>
        <dbReference type="ARBA" id="ARBA00011051"/>
    </source>
</evidence>
<keyword evidence="3" id="KW-0046">Antibiotic resistance</keyword>
<dbReference type="SUPFAM" id="SSF54593">
    <property type="entry name" value="Glyoxalase/Bleomycin resistance protein/Dihydroxybiphenyl dioxygenase"/>
    <property type="match status" value="1"/>
</dbReference>
<comment type="similarity">
    <text evidence="1">Belongs to the bleomycin resistance protein family.</text>
</comment>
<dbReference type="PROSITE" id="PS51819">
    <property type="entry name" value="VOC"/>
    <property type="match status" value="1"/>
</dbReference>
<dbReference type="AlphaFoldDB" id="A0A5J5GQY0"/>
<dbReference type="InterPro" id="IPR037523">
    <property type="entry name" value="VOC_core"/>
</dbReference>
<dbReference type="InterPro" id="IPR029068">
    <property type="entry name" value="Glyas_Bleomycin-R_OHBP_Dase"/>
</dbReference>
<dbReference type="InterPro" id="IPR004360">
    <property type="entry name" value="Glyas_Fos-R_dOase_dom"/>
</dbReference>
<dbReference type="InterPro" id="IPR000335">
    <property type="entry name" value="Bleomycin-R"/>
</dbReference>
<sequence length="142" mass="15867">MTPLLPELYCRDLATSLSVYLGPLGFETLYERTGFARLSHHGAELMLEEITPDSWFAAPAAPPFGRGVHFQIATPDAAALHRDCRAADLPVFRQIEDAWYRAGDRYLGQRQFVVADPDGYLLRFAEPLGEARHHPAEGRTVT</sequence>
<dbReference type="Pfam" id="PF00903">
    <property type="entry name" value="Glyoxalase"/>
    <property type="match status" value="1"/>
</dbReference>
<gene>
    <name evidence="5" type="ORF">F3S47_05005</name>
</gene>
<evidence type="ECO:0000259" key="4">
    <source>
        <dbReference type="PROSITE" id="PS51819"/>
    </source>
</evidence>
<comment type="caution">
    <text evidence="5">The sequence shown here is derived from an EMBL/GenBank/DDBJ whole genome shotgun (WGS) entry which is preliminary data.</text>
</comment>
<dbReference type="GO" id="GO:0046677">
    <property type="term" value="P:response to antibiotic"/>
    <property type="evidence" value="ECO:0007669"/>
    <property type="project" value="UniProtKB-KW"/>
</dbReference>
<evidence type="ECO:0000313" key="5">
    <source>
        <dbReference type="EMBL" id="KAA9010600.1"/>
    </source>
</evidence>
<dbReference type="EMBL" id="VYQE01000001">
    <property type="protein sequence ID" value="KAA9010600.1"/>
    <property type="molecule type" value="Genomic_DNA"/>
</dbReference>
<accession>A0A5J5GQY0</accession>
<feature type="domain" description="VOC" evidence="4">
    <location>
        <begin position="2"/>
        <end position="127"/>
    </location>
</feature>
<name>A0A5J5GQY0_9RHOB</name>
<evidence type="ECO:0000256" key="2">
    <source>
        <dbReference type="ARBA" id="ARBA00021572"/>
    </source>
</evidence>
<proteinExistence type="inferred from homology"/>
<evidence type="ECO:0000313" key="6">
    <source>
        <dbReference type="Proteomes" id="UP000326554"/>
    </source>
</evidence>
<reference evidence="5 6" key="1">
    <citation type="submission" date="2019-09" db="EMBL/GenBank/DDBJ databases">
        <authorList>
            <person name="Park J.-S."/>
            <person name="Choi H.-J."/>
        </authorList>
    </citation>
    <scope>NUCLEOTIDE SEQUENCE [LARGE SCALE GENOMIC DNA]</scope>
    <source>
        <strain evidence="5 6">176SS1-4</strain>
    </source>
</reference>
<evidence type="ECO:0000256" key="3">
    <source>
        <dbReference type="ARBA" id="ARBA00023251"/>
    </source>
</evidence>
<dbReference type="RefSeq" id="WP_150444085.1">
    <property type="nucleotide sequence ID" value="NZ_VYQE01000001.1"/>
</dbReference>
<dbReference type="CDD" id="cd08349">
    <property type="entry name" value="BLMA_like"/>
    <property type="match status" value="1"/>
</dbReference>
<protein>
    <recommendedName>
        <fullName evidence="2">Bleomycin resistance protein</fullName>
    </recommendedName>
</protein>